<proteinExistence type="predicted"/>
<protein>
    <submittedName>
        <fullName evidence="2">Uncharacterized protein</fullName>
    </submittedName>
</protein>
<evidence type="ECO:0000256" key="1">
    <source>
        <dbReference type="SAM" id="MobiDB-lite"/>
    </source>
</evidence>
<feature type="compositionally biased region" description="Polar residues" evidence="1">
    <location>
        <begin position="47"/>
        <end position="56"/>
    </location>
</feature>
<evidence type="ECO:0000313" key="2">
    <source>
        <dbReference type="EMBL" id="KAK8378309.1"/>
    </source>
</evidence>
<accession>A0AAW0STS1</accession>
<sequence>MTHAQQTLTHTDSTFTYKHQRLRRLHHSRLNSHTVRAAQSPLHLPRSLQNHQTLFPANSPPRYTPPYSATRCETDTQREREKDDDKNYSDKGN</sequence>
<gene>
    <name evidence="2" type="ORF">O3P69_011062</name>
</gene>
<dbReference type="AlphaFoldDB" id="A0AAW0STS1"/>
<feature type="region of interest" description="Disordered" evidence="1">
    <location>
        <begin position="41"/>
        <end position="93"/>
    </location>
</feature>
<keyword evidence="3" id="KW-1185">Reference proteome</keyword>
<comment type="caution">
    <text evidence="2">The sequence shown here is derived from an EMBL/GenBank/DDBJ whole genome shotgun (WGS) entry which is preliminary data.</text>
</comment>
<name>A0AAW0STS1_SCYPA</name>
<organism evidence="2 3">
    <name type="scientific">Scylla paramamosain</name>
    <name type="common">Mud crab</name>
    <dbReference type="NCBI Taxonomy" id="85552"/>
    <lineage>
        <taxon>Eukaryota</taxon>
        <taxon>Metazoa</taxon>
        <taxon>Ecdysozoa</taxon>
        <taxon>Arthropoda</taxon>
        <taxon>Crustacea</taxon>
        <taxon>Multicrustacea</taxon>
        <taxon>Malacostraca</taxon>
        <taxon>Eumalacostraca</taxon>
        <taxon>Eucarida</taxon>
        <taxon>Decapoda</taxon>
        <taxon>Pleocyemata</taxon>
        <taxon>Brachyura</taxon>
        <taxon>Eubrachyura</taxon>
        <taxon>Portunoidea</taxon>
        <taxon>Portunidae</taxon>
        <taxon>Portuninae</taxon>
        <taxon>Scylla</taxon>
    </lineage>
</organism>
<feature type="compositionally biased region" description="Basic and acidic residues" evidence="1">
    <location>
        <begin position="72"/>
        <end position="93"/>
    </location>
</feature>
<dbReference type="EMBL" id="JARAKH010000045">
    <property type="protein sequence ID" value="KAK8378309.1"/>
    <property type="molecule type" value="Genomic_DNA"/>
</dbReference>
<evidence type="ECO:0000313" key="3">
    <source>
        <dbReference type="Proteomes" id="UP001487740"/>
    </source>
</evidence>
<dbReference type="Proteomes" id="UP001487740">
    <property type="component" value="Unassembled WGS sequence"/>
</dbReference>
<reference evidence="2 3" key="1">
    <citation type="submission" date="2023-03" db="EMBL/GenBank/DDBJ databases">
        <title>High-quality genome of Scylla paramamosain provides insights in environmental adaptation.</title>
        <authorList>
            <person name="Zhang L."/>
        </authorList>
    </citation>
    <scope>NUCLEOTIDE SEQUENCE [LARGE SCALE GENOMIC DNA]</scope>
    <source>
        <strain evidence="2">LZ_2023a</strain>
        <tissue evidence="2">Muscle</tissue>
    </source>
</reference>